<evidence type="ECO:0008006" key="3">
    <source>
        <dbReference type="Google" id="ProtNLM"/>
    </source>
</evidence>
<organism evidence="1 2">
    <name type="scientific">Azospira inquinata</name>
    <dbReference type="NCBI Taxonomy" id="2785627"/>
    <lineage>
        <taxon>Bacteria</taxon>
        <taxon>Pseudomonadati</taxon>
        <taxon>Pseudomonadota</taxon>
        <taxon>Betaproteobacteria</taxon>
        <taxon>Rhodocyclales</taxon>
        <taxon>Rhodocyclaceae</taxon>
        <taxon>Azospira</taxon>
    </lineage>
</organism>
<reference evidence="1" key="1">
    <citation type="submission" date="2020-11" db="EMBL/GenBank/DDBJ databases">
        <title>Azospira inquinata sp. nov.</title>
        <authorList>
            <person name="Moe W.M."/>
            <person name="Mikes M.C."/>
        </authorList>
    </citation>
    <scope>NUCLEOTIDE SEQUENCE</scope>
    <source>
        <strain evidence="1">Azo-3</strain>
    </source>
</reference>
<dbReference type="Proteomes" id="UP000683428">
    <property type="component" value="Chromosome"/>
</dbReference>
<name>A0A975XVX4_9RHOO</name>
<protein>
    <recommendedName>
        <fullName evidence="3">Glutathione synthase</fullName>
    </recommendedName>
</protein>
<dbReference type="RefSeq" id="WP_216130744.1">
    <property type="nucleotide sequence ID" value="NZ_CP064782.1"/>
</dbReference>
<accession>A0A975XVX4</accession>
<sequence length="420" mass="45645">MSLILPVTPSQNRTPFLGLAPFLRRSIAGEDLRPACQDLLARAQADENDPELWMNLATVLFCLQQRDLGLAAQSQALAMSRVYVREASQPARLRLLVLVAPGDLAANTPLDCLLEDSDVTLIFYYLTPGNPLAVPVPDHDAVLVGVTEADEYRSLLIALELLLARWPRPVLNGPAAILRTGREAASNLFQDIPGLMAPRVSRVPRRLLTAVAQGQLPPGALSTVVGAGNEPFPCILRPVGSHAGHGLDYLPGPEALAGYLAANPEVTSFFHAPFVDYRGPDGLYRKYRVVLVEGEPYPGHLGVSDHWMIHYVNAGMYEDGAKREEERAFMEGFDAFAARHGAALKEIARRVGLDYLCLDCGETAEGRLLAFEVGNAMVVHAMDPVDTFPYKQAPMARVKNAFRALLARRAGTDPVTEAAP</sequence>
<gene>
    <name evidence="1" type="ORF">Azoinq_06595</name>
</gene>
<keyword evidence="2" id="KW-1185">Reference proteome</keyword>
<dbReference type="AlphaFoldDB" id="A0A975XVX4"/>
<dbReference type="EMBL" id="CP064782">
    <property type="protein sequence ID" value="QWT50250.1"/>
    <property type="molecule type" value="Genomic_DNA"/>
</dbReference>
<proteinExistence type="predicted"/>
<evidence type="ECO:0000313" key="2">
    <source>
        <dbReference type="Proteomes" id="UP000683428"/>
    </source>
</evidence>
<dbReference type="KEGG" id="aiq:Azoinq_06595"/>
<evidence type="ECO:0000313" key="1">
    <source>
        <dbReference type="EMBL" id="QWT50250.1"/>
    </source>
</evidence>